<feature type="transmembrane region" description="Helical" evidence="2">
    <location>
        <begin position="84"/>
        <end position="104"/>
    </location>
</feature>
<accession>A0A7R8XBL8</accession>
<dbReference type="EMBL" id="CAJPEV010001485">
    <property type="protein sequence ID" value="CAG0892921.1"/>
    <property type="molecule type" value="Genomic_DNA"/>
</dbReference>
<dbReference type="PANTHER" id="PTHR20921">
    <property type="entry name" value="TRANSMEMBRANE PROTEIN 222"/>
    <property type="match status" value="1"/>
</dbReference>
<feature type="region of interest" description="Disordered" evidence="1">
    <location>
        <begin position="1"/>
        <end position="36"/>
    </location>
</feature>
<reference evidence="3" key="1">
    <citation type="submission" date="2020-11" db="EMBL/GenBank/DDBJ databases">
        <authorList>
            <person name="Tran Van P."/>
        </authorList>
    </citation>
    <scope>NUCLEOTIDE SEQUENCE</scope>
</reference>
<dbReference type="InterPro" id="IPR008496">
    <property type="entry name" value="TMEM222/RTE1"/>
</dbReference>
<keyword evidence="2" id="KW-0812">Transmembrane</keyword>
<feature type="transmembrane region" description="Helical" evidence="2">
    <location>
        <begin position="181"/>
        <end position="200"/>
    </location>
</feature>
<dbReference type="PANTHER" id="PTHR20921:SF0">
    <property type="entry name" value="TRANSMEMBRANE PROTEIN 222"/>
    <property type="match status" value="1"/>
</dbReference>
<evidence type="ECO:0008006" key="5">
    <source>
        <dbReference type="Google" id="ProtNLM"/>
    </source>
</evidence>
<keyword evidence="4" id="KW-1185">Reference proteome</keyword>
<evidence type="ECO:0000256" key="1">
    <source>
        <dbReference type="SAM" id="MobiDB-lite"/>
    </source>
</evidence>
<keyword evidence="2" id="KW-1133">Transmembrane helix</keyword>
<dbReference type="Proteomes" id="UP000677054">
    <property type="component" value="Unassembled WGS sequence"/>
</dbReference>
<evidence type="ECO:0000256" key="2">
    <source>
        <dbReference type="SAM" id="Phobius"/>
    </source>
</evidence>
<name>A0A7R8XBL8_9CRUS</name>
<dbReference type="AlphaFoldDB" id="A0A7R8XBL8"/>
<organism evidence="3">
    <name type="scientific">Darwinula stevensoni</name>
    <dbReference type="NCBI Taxonomy" id="69355"/>
    <lineage>
        <taxon>Eukaryota</taxon>
        <taxon>Metazoa</taxon>
        <taxon>Ecdysozoa</taxon>
        <taxon>Arthropoda</taxon>
        <taxon>Crustacea</taxon>
        <taxon>Oligostraca</taxon>
        <taxon>Ostracoda</taxon>
        <taxon>Podocopa</taxon>
        <taxon>Podocopida</taxon>
        <taxon>Darwinulocopina</taxon>
        <taxon>Darwinuloidea</taxon>
        <taxon>Darwinulidae</taxon>
        <taxon>Darwinula</taxon>
    </lineage>
</organism>
<proteinExistence type="predicted"/>
<sequence>MSDASLDDPCSPADHPPVLDENDMVQENFQRPKPGRKILINDKGEHILESGHQSQPDEEHSEAMRHRHLNADIDFDNDRFPFSLVWTSIPLLTWFFPFIGHMGIATSNGIIRDFAGPYMVSEDQMAFGRPMKYVVMDPLLARGGADGWDRAIFEASEEYKTRMHNLCWDNCHSHVGMALSLMEYDGGTHFSMVYLVWLFIVRSKYVSWKAVLMTWLPFCLFVIFITLIVIVPMRSL</sequence>
<dbReference type="EMBL" id="LR901002">
    <property type="protein sequence ID" value="CAD7247537.1"/>
    <property type="molecule type" value="Genomic_DNA"/>
</dbReference>
<evidence type="ECO:0000313" key="3">
    <source>
        <dbReference type="EMBL" id="CAD7247537.1"/>
    </source>
</evidence>
<keyword evidence="2" id="KW-0472">Membrane</keyword>
<gene>
    <name evidence="3" type="ORF">DSTB1V02_LOCUS7368</name>
</gene>
<dbReference type="OrthoDB" id="267284at2759"/>
<evidence type="ECO:0000313" key="4">
    <source>
        <dbReference type="Proteomes" id="UP000677054"/>
    </source>
</evidence>
<dbReference type="Pfam" id="PF05608">
    <property type="entry name" value="RTE1"/>
    <property type="match status" value="2"/>
</dbReference>
<feature type="transmembrane region" description="Helical" evidence="2">
    <location>
        <begin position="212"/>
        <end position="231"/>
    </location>
</feature>
<protein>
    <recommendedName>
        <fullName evidence="5">Transmembrane protein 222</fullName>
    </recommendedName>
</protein>